<dbReference type="Gene3D" id="3.90.1340.10">
    <property type="entry name" value="Phage tail collar domain"/>
    <property type="match status" value="1"/>
</dbReference>
<comment type="caution">
    <text evidence="2">The sequence shown here is derived from an EMBL/GenBank/DDBJ whole genome shotgun (WGS) entry which is preliminary data.</text>
</comment>
<sequence>MAGQYIGEIRIFAGAFAPAGWAWCDGQLLPISENAALFQLIGTTYGGDGENTFALPDMRGRFPVHAGTGPGLSAHMVGQTGGAEEVTLTRNQMPAHRHVARGSVAAATATTPQGGVWAASSGPAFVPSTGPAPAPLAADALGATGGSQPHENRPPFRVMSFIISLYGIFPSRT</sequence>
<dbReference type="RefSeq" id="WP_208055731.1">
    <property type="nucleotide sequence ID" value="NZ_JAGEMK010000004.1"/>
</dbReference>
<accession>A0A939LTW1</accession>
<evidence type="ECO:0000259" key="1">
    <source>
        <dbReference type="Pfam" id="PF07484"/>
    </source>
</evidence>
<dbReference type="InterPro" id="IPR011083">
    <property type="entry name" value="Phage_tail_collar_dom"/>
</dbReference>
<name>A0A939LTW1_9CELL</name>
<organism evidence="2 3">
    <name type="scientific">Actinotalea soli</name>
    <dbReference type="NCBI Taxonomy" id="2819234"/>
    <lineage>
        <taxon>Bacteria</taxon>
        <taxon>Bacillati</taxon>
        <taxon>Actinomycetota</taxon>
        <taxon>Actinomycetes</taxon>
        <taxon>Micrococcales</taxon>
        <taxon>Cellulomonadaceae</taxon>
        <taxon>Actinotalea</taxon>
    </lineage>
</organism>
<keyword evidence="3" id="KW-1185">Reference proteome</keyword>
<feature type="domain" description="Phage tail collar" evidence="1">
    <location>
        <begin position="7"/>
        <end position="63"/>
    </location>
</feature>
<dbReference type="SUPFAM" id="SSF88874">
    <property type="entry name" value="Receptor-binding domain of short tail fibre protein gp12"/>
    <property type="match status" value="1"/>
</dbReference>
<evidence type="ECO:0000313" key="3">
    <source>
        <dbReference type="Proteomes" id="UP000664209"/>
    </source>
</evidence>
<reference evidence="2" key="1">
    <citation type="submission" date="2021-03" db="EMBL/GenBank/DDBJ databases">
        <title>Actinotalea soli sp. nov., isolated from soil.</title>
        <authorList>
            <person name="Ping W."/>
            <person name="Zhang J."/>
        </authorList>
    </citation>
    <scope>NUCLEOTIDE SEQUENCE</scope>
    <source>
        <strain evidence="2">BY-33</strain>
    </source>
</reference>
<dbReference type="Pfam" id="PF07484">
    <property type="entry name" value="Collar"/>
    <property type="match status" value="1"/>
</dbReference>
<dbReference type="Proteomes" id="UP000664209">
    <property type="component" value="Unassembled WGS sequence"/>
</dbReference>
<proteinExistence type="predicted"/>
<dbReference type="AlphaFoldDB" id="A0A939LTW1"/>
<dbReference type="CDD" id="cd22641">
    <property type="entry name" value="C24-like"/>
    <property type="match status" value="1"/>
</dbReference>
<gene>
    <name evidence="2" type="ORF">J4G33_09540</name>
</gene>
<dbReference type="EMBL" id="JAGEMK010000004">
    <property type="protein sequence ID" value="MBO1752044.1"/>
    <property type="molecule type" value="Genomic_DNA"/>
</dbReference>
<evidence type="ECO:0000313" key="2">
    <source>
        <dbReference type="EMBL" id="MBO1752044.1"/>
    </source>
</evidence>
<protein>
    <submittedName>
        <fullName evidence="2">Phage tail protein</fullName>
    </submittedName>
</protein>
<dbReference type="InterPro" id="IPR037053">
    <property type="entry name" value="Phage_tail_collar_dom_sf"/>
</dbReference>